<feature type="transmembrane region" description="Helical" evidence="2">
    <location>
        <begin position="233"/>
        <end position="251"/>
    </location>
</feature>
<keyword evidence="2" id="KW-0812">Transmembrane</keyword>
<sequence length="289" mass="33080">MKRMEKHVNRVLKEMQSPQEEREEIKEELLSHLEEAKSFYMDQGDPEKKAEKKAVEEFGGSKQIGHGFQEAMYPYQRSLLYVIGLATILFGVIFHLYLTFTFGGAEPVWLLIQFLFGSLVVLTGMNIAFVGRHFWSVNVLVLLTAMWNGVALMMVSQVYPFQMIMFSIYLLIIIVISIIFVIRHSYYASNPYQTSPEQRKIQKVSFVVNIVYGVMLFTAALFVTYGMLIFGGMGWHVLIPVSSIFAWLLFYKFQMTFIQKRPIAAIFVGLVFLFLVAASPFAISGLIRG</sequence>
<feature type="transmembrane region" description="Helical" evidence="2">
    <location>
        <begin position="79"/>
        <end position="98"/>
    </location>
</feature>
<dbReference type="EMBL" id="BMEL01000001">
    <property type="protein sequence ID" value="GGF14282.1"/>
    <property type="molecule type" value="Genomic_DNA"/>
</dbReference>
<reference evidence="3" key="2">
    <citation type="submission" date="2020-09" db="EMBL/GenBank/DDBJ databases">
        <authorList>
            <person name="Sun Q."/>
            <person name="Zhou Y."/>
        </authorList>
    </citation>
    <scope>NUCLEOTIDE SEQUENCE</scope>
    <source>
        <strain evidence="3">CGMCC 1.12153</strain>
    </source>
</reference>
<dbReference type="InterPro" id="IPR047928">
    <property type="entry name" value="Perm_prefix_1"/>
</dbReference>
<keyword evidence="2" id="KW-0472">Membrane</keyword>
<feature type="transmembrane region" description="Helical" evidence="2">
    <location>
        <begin position="204"/>
        <end position="227"/>
    </location>
</feature>
<keyword evidence="4" id="KW-1185">Reference proteome</keyword>
<evidence type="ECO:0000313" key="4">
    <source>
        <dbReference type="Proteomes" id="UP000660110"/>
    </source>
</evidence>
<evidence type="ECO:0000313" key="3">
    <source>
        <dbReference type="EMBL" id="GGF14282.1"/>
    </source>
</evidence>
<feature type="transmembrane region" description="Helical" evidence="2">
    <location>
        <begin position="110"/>
        <end position="130"/>
    </location>
</feature>
<name>A0A917B0M3_HALAA</name>
<dbReference type="RefSeq" id="WP_188376459.1">
    <property type="nucleotide sequence ID" value="NZ_BMEL01000001.1"/>
</dbReference>
<dbReference type="Proteomes" id="UP000660110">
    <property type="component" value="Unassembled WGS sequence"/>
</dbReference>
<keyword evidence="2" id="KW-1133">Transmembrane helix</keyword>
<feature type="region of interest" description="Disordered" evidence="1">
    <location>
        <begin position="1"/>
        <end position="24"/>
    </location>
</feature>
<dbReference type="AlphaFoldDB" id="A0A917B0M3"/>
<dbReference type="NCBIfam" id="NF038403">
    <property type="entry name" value="perm_prefix_1"/>
    <property type="match status" value="1"/>
</dbReference>
<protein>
    <submittedName>
        <fullName evidence="3">Uncharacterized protein</fullName>
    </submittedName>
</protein>
<feature type="transmembrane region" description="Helical" evidence="2">
    <location>
        <begin position="263"/>
        <end position="287"/>
    </location>
</feature>
<feature type="transmembrane region" description="Helical" evidence="2">
    <location>
        <begin position="161"/>
        <end position="183"/>
    </location>
</feature>
<gene>
    <name evidence="3" type="ORF">GCM10010954_11220</name>
</gene>
<accession>A0A917B0M3</accession>
<feature type="transmembrane region" description="Helical" evidence="2">
    <location>
        <begin position="137"/>
        <end position="155"/>
    </location>
</feature>
<comment type="caution">
    <text evidence="3">The sequence shown here is derived from an EMBL/GenBank/DDBJ whole genome shotgun (WGS) entry which is preliminary data.</text>
</comment>
<reference evidence="3" key="1">
    <citation type="journal article" date="2014" name="Int. J. Syst. Evol. Microbiol.">
        <title>Complete genome sequence of Corynebacterium casei LMG S-19264T (=DSM 44701T), isolated from a smear-ripened cheese.</title>
        <authorList>
            <consortium name="US DOE Joint Genome Institute (JGI-PGF)"/>
            <person name="Walter F."/>
            <person name="Albersmeier A."/>
            <person name="Kalinowski J."/>
            <person name="Ruckert C."/>
        </authorList>
    </citation>
    <scope>NUCLEOTIDE SEQUENCE</scope>
    <source>
        <strain evidence="3">CGMCC 1.12153</strain>
    </source>
</reference>
<proteinExistence type="predicted"/>
<organism evidence="3 4">
    <name type="scientific">Halobacillus andaensis</name>
    <dbReference type="NCBI Taxonomy" id="1176239"/>
    <lineage>
        <taxon>Bacteria</taxon>
        <taxon>Bacillati</taxon>
        <taxon>Bacillota</taxon>
        <taxon>Bacilli</taxon>
        <taxon>Bacillales</taxon>
        <taxon>Bacillaceae</taxon>
        <taxon>Halobacillus</taxon>
    </lineage>
</organism>
<evidence type="ECO:0000256" key="2">
    <source>
        <dbReference type="SAM" id="Phobius"/>
    </source>
</evidence>
<evidence type="ECO:0000256" key="1">
    <source>
        <dbReference type="SAM" id="MobiDB-lite"/>
    </source>
</evidence>